<comment type="caution">
    <text evidence="2">The sequence shown here is derived from an EMBL/GenBank/DDBJ whole genome shotgun (WGS) entry which is preliminary data.</text>
</comment>
<keyword evidence="1" id="KW-1133">Transmembrane helix</keyword>
<evidence type="ECO:0000313" key="2">
    <source>
        <dbReference type="EMBL" id="KAK3257612.1"/>
    </source>
</evidence>
<feature type="non-terminal residue" evidence="2">
    <location>
        <position position="127"/>
    </location>
</feature>
<dbReference type="EMBL" id="LGRX02020320">
    <property type="protein sequence ID" value="KAK3257612.1"/>
    <property type="molecule type" value="Genomic_DNA"/>
</dbReference>
<name>A0AAE0KR32_9CHLO</name>
<feature type="transmembrane region" description="Helical" evidence="1">
    <location>
        <begin position="26"/>
        <end position="47"/>
    </location>
</feature>
<keyword evidence="1" id="KW-0472">Membrane</keyword>
<gene>
    <name evidence="2" type="ORF">CYMTET_33310</name>
</gene>
<keyword evidence="1" id="KW-0812">Transmembrane</keyword>
<keyword evidence="3" id="KW-1185">Reference proteome</keyword>
<evidence type="ECO:0000256" key="1">
    <source>
        <dbReference type="SAM" id="Phobius"/>
    </source>
</evidence>
<evidence type="ECO:0000313" key="3">
    <source>
        <dbReference type="Proteomes" id="UP001190700"/>
    </source>
</evidence>
<dbReference type="AlphaFoldDB" id="A0AAE0KR32"/>
<accession>A0AAE0KR32</accession>
<dbReference type="Proteomes" id="UP001190700">
    <property type="component" value="Unassembled WGS sequence"/>
</dbReference>
<proteinExistence type="predicted"/>
<protein>
    <submittedName>
        <fullName evidence="2">Uncharacterized protein</fullName>
    </submittedName>
</protein>
<organism evidence="2 3">
    <name type="scientific">Cymbomonas tetramitiformis</name>
    <dbReference type="NCBI Taxonomy" id="36881"/>
    <lineage>
        <taxon>Eukaryota</taxon>
        <taxon>Viridiplantae</taxon>
        <taxon>Chlorophyta</taxon>
        <taxon>Pyramimonadophyceae</taxon>
        <taxon>Pyramimonadales</taxon>
        <taxon>Pyramimonadaceae</taxon>
        <taxon>Cymbomonas</taxon>
    </lineage>
</organism>
<sequence length="127" mass="14520">MYGDPYLPQYDSNKKKRKRRGICGKLCNLTAILFLTTVCGFIGGAYFRNAMQKALVEVQSLNSSLVSEIRAQNKATMEYNKLSRDTKEQVRSLETKSAEQAKLFTEIKSRETQLSEELKTAHDQYNL</sequence>
<reference evidence="2 3" key="1">
    <citation type="journal article" date="2015" name="Genome Biol. Evol.">
        <title>Comparative Genomics of a Bacterivorous Green Alga Reveals Evolutionary Causalities and Consequences of Phago-Mixotrophic Mode of Nutrition.</title>
        <authorList>
            <person name="Burns J.A."/>
            <person name="Paasch A."/>
            <person name="Narechania A."/>
            <person name="Kim E."/>
        </authorList>
    </citation>
    <scope>NUCLEOTIDE SEQUENCE [LARGE SCALE GENOMIC DNA]</scope>
    <source>
        <strain evidence="2 3">PLY_AMNH</strain>
    </source>
</reference>